<proteinExistence type="inferred from homology"/>
<reference evidence="4 5" key="1">
    <citation type="submission" date="2018-03" db="EMBL/GenBank/DDBJ databases">
        <title>Genomic Encyclopedia of Archaeal and Bacterial Type Strains, Phase II (KMG-II): from individual species to whole genera.</title>
        <authorList>
            <person name="Goeker M."/>
        </authorList>
    </citation>
    <scope>NUCLEOTIDE SEQUENCE [LARGE SCALE GENOMIC DNA]</scope>
    <source>
        <strain evidence="4 5">DSM 45601</strain>
    </source>
</reference>
<dbReference type="EMBL" id="PVZC01000001">
    <property type="protein sequence ID" value="PRY01456.1"/>
    <property type="molecule type" value="Genomic_DNA"/>
</dbReference>
<feature type="site" description="Positions MEP for the nucleophilic attack" evidence="3">
    <location>
        <position position="168"/>
    </location>
</feature>
<comment type="pathway">
    <text evidence="3">Isoprenoid biosynthesis; isopentenyl diphosphate biosynthesis via DXP pathway; isopentenyl diphosphate from 1-deoxy-D-xylulose 5-phosphate: step 2/6.</text>
</comment>
<dbReference type="OrthoDB" id="9802561at2"/>
<dbReference type="Pfam" id="PF01128">
    <property type="entry name" value="IspD"/>
    <property type="match status" value="1"/>
</dbReference>
<name>A0A2T0QBX6_9ACTN</name>
<dbReference type="InterPro" id="IPR034683">
    <property type="entry name" value="IspD/TarI"/>
</dbReference>
<dbReference type="CDD" id="cd02516">
    <property type="entry name" value="CDP-ME_synthetase"/>
    <property type="match status" value="1"/>
</dbReference>
<keyword evidence="5" id="KW-1185">Reference proteome</keyword>
<dbReference type="PANTHER" id="PTHR32125">
    <property type="entry name" value="2-C-METHYL-D-ERYTHRITOL 4-PHOSPHATE CYTIDYLYLTRANSFERASE, CHLOROPLASTIC"/>
    <property type="match status" value="1"/>
</dbReference>
<dbReference type="SUPFAM" id="SSF53448">
    <property type="entry name" value="Nucleotide-diphospho-sugar transferases"/>
    <property type="match status" value="1"/>
</dbReference>
<dbReference type="UniPathway" id="UPA00056">
    <property type="reaction ID" value="UER00093"/>
</dbReference>
<keyword evidence="3" id="KW-0414">Isoprene biosynthesis</keyword>
<evidence type="ECO:0000256" key="2">
    <source>
        <dbReference type="ARBA" id="ARBA00022695"/>
    </source>
</evidence>
<keyword evidence="2 3" id="KW-0548">Nucleotidyltransferase</keyword>
<feature type="site" description="Transition state stabilizer" evidence="3">
    <location>
        <position position="26"/>
    </location>
</feature>
<dbReference type="PANTHER" id="PTHR32125:SF4">
    <property type="entry name" value="2-C-METHYL-D-ERYTHRITOL 4-PHOSPHATE CYTIDYLYLTRANSFERASE, CHLOROPLASTIC"/>
    <property type="match status" value="1"/>
</dbReference>
<evidence type="ECO:0000313" key="5">
    <source>
        <dbReference type="Proteomes" id="UP000237846"/>
    </source>
</evidence>
<dbReference type="Proteomes" id="UP000237846">
    <property type="component" value="Unassembled WGS sequence"/>
</dbReference>
<sequence>MTESRRTIAAVLAGGVGARMGHHRPKQLLELAGRPIIEHSVAAFDQAEAVDDVVVLMVGDHLTEAERIAARYTKVRRVLAGGTDRTRTSWLAITAAADVAKSAGIPPERVNVLLHDAVRPLVDTATIDRCVAALRRHRAVGVAVPSTDTVIEVRADDDGEVITQVPDRSRLRRVQTPQGFHLTTVQRAYRLAMADPGLLATDDCGVVLRYLPEVGVHVVPGSESNLKITTPGDLAVAEALLRGRIG</sequence>
<evidence type="ECO:0000256" key="1">
    <source>
        <dbReference type="ARBA" id="ARBA00022679"/>
    </source>
</evidence>
<dbReference type="Gene3D" id="3.90.550.10">
    <property type="entry name" value="Spore Coat Polysaccharide Biosynthesis Protein SpsA, Chain A"/>
    <property type="match status" value="1"/>
</dbReference>
<evidence type="ECO:0000256" key="3">
    <source>
        <dbReference type="HAMAP-Rule" id="MF_00108"/>
    </source>
</evidence>
<evidence type="ECO:0000313" key="4">
    <source>
        <dbReference type="EMBL" id="PRY01456.1"/>
    </source>
</evidence>
<comment type="catalytic activity">
    <reaction evidence="3">
        <text>2-C-methyl-D-erythritol 4-phosphate + CTP + H(+) = 4-CDP-2-C-methyl-D-erythritol + diphosphate</text>
        <dbReference type="Rhea" id="RHEA:13429"/>
        <dbReference type="ChEBI" id="CHEBI:15378"/>
        <dbReference type="ChEBI" id="CHEBI:33019"/>
        <dbReference type="ChEBI" id="CHEBI:37563"/>
        <dbReference type="ChEBI" id="CHEBI:57823"/>
        <dbReference type="ChEBI" id="CHEBI:58262"/>
        <dbReference type="EC" id="2.7.7.60"/>
    </reaction>
</comment>
<dbReference type="InterPro" id="IPR001228">
    <property type="entry name" value="IspD"/>
</dbReference>
<feature type="site" description="Positions MEP for the nucleophilic attack" evidence="3">
    <location>
        <position position="227"/>
    </location>
</feature>
<dbReference type="HAMAP" id="MF_00108">
    <property type="entry name" value="IspD"/>
    <property type="match status" value="1"/>
</dbReference>
<accession>A0A2T0QBX6</accession>
<feature type="site" description="Transition state stabilizer" evidence="3">
    <location>
        <position position="19"/>
    </location>
</feature>
<dbReference type="InterPro" id="IPR050088">
    <property type="entry name" value="IspD/TarI_cytidylyltransf_bact"/>
</dbReference>
<dbReference type="FunFam" id="3.90.550.10:FF:000003">
    <property type="entry name" value="2-C-methyl-D-erythritol 4-phosphate cytidylyltransferase"/>
    <property type="match status" value="1"/>
</dbReference>
<protein>
    <recommendedName>
        <fullName evidence="3">2-C-methyl-D-erythritol 4-phosphate cytidylyltransferase</fullName>
        <ecNumber evidence="3">2.7.7.60</ecNumber>
    </recommendedName>
    <alternativeName>
        <fullName evidence="3">4-diphosphocytidyl-2C-methyl-D-erythritol synthase</fullName>
    </alternativeName>
    <alternativeName>
        <fullName evidence="3">MEP cytidylyltransferase</fullName>
        <shortName evidence="3">MCT</shortName>
    </alternativeName>
</protein>
<comment type="caution">
    <text evidence="4">The sequence shown here is derived from an EMBL/GenBank/DDBJ whole genome shotgun (WGS) entry which is preliminary data.</text>
</comment>
<dbReference type="GO" id="GO:0050518">
    <property type="term" value="F:2-C-methyl-D-erythritol 4-phosphate cytidylyltransferase activity"/>
    <property type="evidence" value="ECO:0007669"/>
    <property type="project" value="UniProtKB-UniRule"/>
</dbReference>
<dbReference type="InterPro" id="IPR029044">
    <property type="entry name" value="Nucleotide-diphossugar_trans"/>
</dbReference>
<keyword evidence="1 3" id="KW-0808">Transferase</keyword>
<dbReference type="EC" id="2.7.7.60" evidence="3"/>
<dbReference type="AlphaFoldDB" id="A0A2T0QBX6"/>
<comment type="function">
    <text evidence="3">Catalyzes the formation of 4-diphosphocytidyl-2-C-methyl-D-erythritol from CTP and 2-C-methyl-D-erythritol 4-phosphate (MEP).</text>
</comment>
<dbReference type="RefSeq" id="WP_106237164.1">
    <property type="nucleotide sequence ID" value="NZ_PVZC01000001.1"/>
</dbReference>
<organism evidence="4 5">
    <name type="scientific">Allonocardiopsis opalescens</name>
    <dbReference type="NCBI Taxonomy" id="1144618"/>
    <lineage>
        <taxon>Bacteria</taxon>
        <taxon>Bacillati</taxon>
        <taxon>Actinomycetota</taxon>
        <taxon>Actinomycetes</taxon>
        <taxon>Streptosporangiales</taxon>
        <taxon>Allonocardiopsis</taxon>
    </lineage>
</organism>
<gene>
    <name evidence="3" type="primary">ispD</name>
    <name evidence="4" type="ORF">CLV72_10138</name>
</gene>
<comment type="similarity">
    <text evidence="3">Belongs to the IspD/TarI cytidylyltransferase family. IspD subfamily.</text>
</comment>
<dbReference type="GO" id="GO:0019288">
    <property type="term" value="P:isopentenyl diphosphate biosynthetic process, methylerythritol 4-phosphate pathway"/>
    <property type="evidence" value="ECO:0007669"/>
    <property type="project" value="UniProtKB-UniRule"/>
</dbReference>